<feature type="compositionally biased region" description="Low complexity" evidence="1">
    <location>
        <begin position="116"/>
        <end position="129"/>
    </location>
</feature>
<feature type="compositionally biased region" description="Basic residues" evidence="1">
    <location>
        <begin position="249"/>
        <end position="262"/>
    </location>
</feature>
<proteinExistence type="predicted"/>
<accession>A0A6C0AI66</accession>
<feature type="compositionally biased region" description="Low complexity" evidence="1">
    <location>
        <begin position="161"/>
        <end position="183"/>
    </location>
</feature>
<evidence type="ECO:0000313" key="2">
    <source>
        <dbReference type="EMBL" id="QHS79143.1"/>
    </source>
</evidence>
<protein>
    <submittedName>
        <fullName evidence="2">Uncharacterized protein</fullName>
    </submittedName>
</protein>
<dbReference type="EMBL" id="MN740626">
    <property type="protein sequence ID" value="QHS79143.1"/>
    <property type="molecule type" value="Genomic_DNA"/>
</dbReference>
<sequence>MNAEMNKVLRTIEEAVQTHLKEERSRIQKLSDQILESTKNISRGSEKNGTLLSEITDATKDLNEYKPMKIFKDLYPEPDGLEARMAAEKAAIPASASAADSAADSAEVKATAAAEAANSSSAEASGLASTEKNSKRSGRVQRSSLDSINAAANKKPTVGEATNATKAAANKKPTVGEATNAARDWARDRAEADAEVRANANREKLNKLEKEFRQNMNQEGYGNSDESKSLKRQISTLKTVLGETGGGRKQTRGRKRHFFRRK</sequence>
<organism evidence="2">
    <name type="scientific">viral metagenome</name>
    <dbReference type="NCBI Taxonomy" id="1070528"/>
    <lineage>
        <taxon>unclassified sequences</taxon>
        <taxon>metagenomes</taxon>
        <taxon>organismal metagenomes</taxon>
    </lineage>
</organism>
<dbReference type="AlphaFoldDB" id="A0A6C0AI66"/>
<evidence type="ECO:0000256" key="1">
    <source>
        <dbReference type="SAM" id="MobiDB-lite"/>
    </source>
</evidence>
<reference evidence="2" key="1">
    <citation type="journal article" date="2020" name="Nature">
        <title>Giant virus diversity and host interactions through global metagenomics.</title>
        <authorList>
            <person name="Schulz F."/>
            <person name="Roux S."/>
            <person name="Paez-Espino D."/>
            <person name="Jungbluth S."/>
            <person name="Walsh D.A."/>
            <person name="Denef V.J."/>
            <person name="McMahon K.D."/>
            <person name="Konstantinidis K.T."/>
            <person name="Eloe-Fadrosh E.A."/>
            <person name="Kyrpides N.C."/>
            <person name="Woyke T."/>
        </authorList>
    </citation>
    <scope>NUCLEOTIDE SEQUENCE</scope>
    <source>
        <strain evidence="2">GVMAG-S-1035118-87</strain>
    </source>
</reference>
<feature type="compositionally biased region" description="Basic and acidic residues" evidence="1">
    <location>
        <begin position="184"/>
        <end position="206"/>
    </location>
</feature>
<feature type="region of interest" description="Disordered" evidence="1">
    <location>
        <begin position="238"/>
        <end position="262"/>
    </location>
</feature>
<name>A0A6C0AI66_9ZZZZ</name>
<feature type="region of interest" description="Disordered" evidence="1">
    <location>
        <begin position="116"/>
        <end position="206"/>
    </location>
</feature>